<keyword evidence="1" id="KW-0645">Protease</keyword>
<dbReference type="Pfam" id="PF17917">
    <property type="entry name" value="RT_RNaseH"/>
    <property type="match status" value="1"/>
</dbReference>
<dbReference type="PANTHER" id="PTHR37984:SF5">
    <property type="entry name" value="PROTEIN NYNRIN-LIKE"/>
    <property type="match status" value="1"/>
</dbReference>
<evidence type="ECO:0000259" key="10">
    <source>
        <dbReference type="PROSITE" id="PS50994"/>
    </source>
</evidence>
<evidence type="ECO:0000256" key="4">
    <source>
        <dbReference type="ARBA" id="ARBA00022722"/>
    </source>
</evidence>
<dbReference type="InterPro" id="IPR043128">
    <property type="entry name" value="Rev_trsase/Diguanyl_cyclase"/>
</dbReference>
<keyword evidence="7" id="KW-0695">RNA-directed DNA polymerase</keyword>
<dbReference type="InterPro" id="IPR036397">
    <property type="entry name" value="RNaseH_sf"/>
</dbReference>
<dbReference type="RefSeq" id="XP_016474538.1">
    <property type="nucleotide sequence ID" value="XM_016619052.1"/>
</dbReference>
<keyword evidence="4" id="KW-0540">Nuclease</keyword>
<evidence type="ECO:0000256" key="2">
    <source>
        <dbReference type="ARBA" id="ARBA00022679"/>
    </source>
</evidence>
<dbReference type="FunFam" id="3.10.10.10:FF:000007">
    <property type="entry name" value="Retrovirus-related Pol polyprotein from transposon 17.6-like Protein"/>
    <property type="match status" value="1"/>
</dbReference>
<dbReference type="PROSITE" id="PS50994">
    <property type="entry name" value="INTEGRASE"/>
    <property type="match status" value="1"/>
</dbReference>
<evidence type="ECO:0000256" key="5">
    <source>
        <dbReference type="ARBA" id="ARBA00022759"/>
    </source>
</evidence>
<dbReference type="PaxDb" id="4097-A0A1S4ADC1"/>
<evidence type="ECO:0008006" key="12">
    <source>
        <dbReference type="Google" id="ProtNLM"/>
    </source>
</evidence>
<feature type="domain" description="Reverse transcriptase" evidence="9">
    <location>
        <begin position="1"/>
        <end position="181"/>
    </location>
</feature>
<dbReference type="CDD" id="cd09274">
    <property type="entry name" value="RNase_HI_RT_Ty3"/>
    <property type="match status" value="1"/>
</dbReference>
<dbReference type="Gene3D" id="3.30.420.10">
    <property type="entry name" value="Ribonuclease H-like superfamily/Ribonuclease H"/>
    <property type="match status" value="1"/>
</dbReference>
<sequence length="718" mass="82645">MLRQGIIRPSRSPFSSPVLLVRKHDGTWHFCVDYRELNAKTVKDKFLIPVMDELLDELYGSKYFTKLDLKSGYHQVRMDPLDIEKTAFRTHHGHFEFLVMPFGLSNTPSTFQALMNEVFKPHLRQFVLVFFDDILIYSKTWDDHLTHIGIVFELLRTHNLYVKRSKYSFGETQVAYLGHVVSETGMVTDTNKVEAIIDWHQPQSTTTLRRFLGLAGYYRKFIRIYCQLAAPLTHMLKRNSFQWDETTLASFDTLKKALATAHNGHPIALFSRQLAARHFKLAAYERELIGLAKAVQHWHPYLCGMSFLIRTDHYSLKYLLEQRLTTSSQQHWISKLMGFDFYVEYKAGHLNKAVDALSRRPGKEELLYAISQPRILLLNAIREEICNDASLQELVQQDIMIMPMKGYKKHCSAYGKISTGKVWAGISMDFIDGLAKAWGKTVFFVVVDHFSKYAHFIPMSHPYTATRVAYVFFENIVRLHGIPESITCDRDVIFISTFWRELFRLCGTKLAFSSAYHPQTDGQTEVVNPPFKVVYGRDPPCLLSSVAGSSRVEAIDNALPDCDLVLLDICSKLKKAQVRMKDCYDKGDREVAYEPGSLLWLCLHPYRQKSIAGQLRHKLAPQFFGPFPMLRRIGKVAYEFQLPSDCKLHNVFHVSLLKAFKSVAPTVSLTLPPLADGRVVPMSYSVLRARLNRGTWKLLVHWCGFDWSDATWEDAEHF</sequence>
<dbReference type="GO" id="GO:0003964">
    <property type="term" value="F:RNA-directed DNA polymerase activity"/>
    <property type="evidence" value="ECO:0007669"/>
    <property type="project" value="UniProtKB-KW"/>
</dbReference>
<dbReference type="InterPro" id="IPR043502">
    <property type="entry name" value="DNA/RNA_pol_sf"/>
</dbReference>
<dbReference type="PANTHER" id="PTHR37984">
    <property type="entry name" value="PROTEIN CBG26694"/>
    <property type="match status" value="1"/>
</dbReference>
<dbReference type="GO" id="GO:0006508">
    <property type="term" value="P:proteolysis"/>
    <property type="evidence" value="ECO:0007669"/>
    <property type="project" value="UniProtKB-KW"/>
</dbReference>
<dbReference type="Gene3D" id="3.30.70.270">
    <property type="match status" value="2"/>
</dbReference>
<feature type="domain" description="Chromo" evidence="8">
    <location>
        <begin position="674"/>
        <end position="718"/>
    </location>
</feature>
<dbReference type="PROSITE" id="PS50878">
    <property type="entry name" value="RT_POL"/>
    <property type="match status" value="1"/>
</dbReference>
<dbReference type="SUPFAM" id="SSF53098">
    <property type="entry name" value="Ribonuclease H-like"/>
    <property type="match status" value="1"/>
</dbReference>
<dbReference type="GO" id="GO:0008233">
    <property type="term" value="F:peptidase activity"/>
    <property type="evidence" value="ECO:0007669"/>
    <property type="project" value="UniProtKB-KW"/>
</dbReference>
<name>A0A1S4ADC1_TOBAC</name>
<accession>A0A1S4ADC1</accession>
<reference evidence="11" key="1">
    <citation type="submission" date="2025-08" db="UniProtKB">
        <authorList>
            <consortium name="RefSeq"/>
        </authorList>
    </citation>
    <scope>IDENTIFICATION</scope>
</reference>
<dbReference type="InterPro" id="IPR016197">
    <property type="entry name" value="Chromo-like_dom_sf"/>
</dbReference>
<evidence type="ECO:0000256" key="6">
    <source>
        <dbReference type="ARBA" id="ARBA00022801"/>
    </source>
</evidence>
<dbReference type="GO" id="GO:0004519">
    <property type="term" value="F:endonuclease activity"/>
    <property type="evidence" value="ECO:0007669"/>
    <property type="project" value="UniProtKB-KW"/>
</dbReference>
<gene>
    <name evidence="11" type="primary">LOC107796295</name>
</gene>
<dbReference type="CDD" id="cd01647">
    <property type="entry name" value="RT_LTR"/>
    <property type="match status" value="1"/>
</dbReference>
<evidence type="ECO:0000259" key="8">
    <source>
        <dbReference type="PROSITE" id="PS50013"/>
    </source>
</evidence>
<proteinExistence type="predicted"/>
<dbReference type="GO" id="GO:0003676">
    <property type="term" value="F:nucleic acid binding"/>
    <property type="evidence" value="ECO:0007669"/>
    <property type="project" value="InterPro"/>
</dbReference>
<dbReference type="InterPro" id="IPR056924">
    <property type="entry name" value="SH3_Tf2-1"/>
</dbReference>
<keyword evidence="2" id="KW-0808">Transferase</keyword>
<dbReference type="Pfam" id="PF24626">
    <property type="entry name" value="SH3_Tf2-1"/>
    <property type="match status" value="1"/>
</dbReference>
<dbReference type="InterPro" id="IPR012337">
    <property type="entry name" value="RNaseH-like_sf"/>
</dbReference>
<dbReference type="SUPFAM" id="SSF54160">
    <property type="entry name" value="Chromo domain-like"/>
    <property type="match status" value="1"/>
</dbReference>
<dbReference type="InterPro" id="IPR000477">
    <property type="entry name" value="RT_dom"/>
</dbReference>
<dbReference type="SMR" id="A0A1S4ADC1"/>
<dbReference type="Gene3D" id="3.10.10.10">
    <property type="entry name" value="HIV Type 1 Reverse Transcriptase, subunit A, domain 1"/>
    <property type="match status" value="1"/>
</dbReference>
<dbReference type="PROSITE" id="PS50013">
    <property type="entry name" value="CHROMO_2"/>
    <property type="match status" value="1"/>
</dbReference>
<dbReference type="Pfam" id="PF00078">
    <property type="entry name" value="RVT_1"/>
    <property type="match status" value="1"/>
</dbReference>
<dbReference type="CDD" id="cd00024">
    <property type="entry name" value="CD_CSD"/>
    <property type="match status" value="1"/>
</dbReference>
<dbReference type="InterPro" id="IPR000953">
    <property type="entry name" value="Chromo/chromo_shadow_dom"/>
</dbReference>
<evidence type="ECO:0000256" key="7">
    <source>
        <dbReference type="ARBA" id="ARBA00022918"/>
    </source>
</evidence>
<dbReference type="OMA" id="WEFAHEI"/>
<dbReference type="OrthoDB" id="1933428at2759"/>
<evidence type="ECO:0000313" key="11">
    <source>
        <dbReference type="RefSeq" id="XP_016474538.1"/>
    </source>
</evidence>
<evidence type="ECO:0000259" key="9">
    <source>
        <dbReference type="PROSITE" id="PS50878"/>
    </source>
</evidence>
<dbReference type="SUPFAM" id="SSF56672">
    <property type="entry name" value="DNA/RNA polymerases"/>
    <property type="match status" value="1"/>
</dbReference>
<dbReference type="InterPro" id="IPR041373">
    <property type="entry name" value="RT_RNaseH"/>
</dbReference>
<dbReference type="FunFam" id="3.30.70.270:FF:000020">
    <property type="entry name" value="Transposon Tf2-6 polyprotein-like Protein"/>
    <property type="match status" value="1"/>
</dbReference>
<dbReference type="AlphaFoldDB" id="A0A1S4ADC1"/>
<dbReference type="InterPro" id="IPR050951">
    <property type="entry name" value="Retrovirus_Pol_polyprotein"/>
</dbReference>
<protein>
    <recommendedName>
        <fullName evidence="12">Reverse transcriptase</fullName>
    </recommendedName>
</protein>
<keyword evidence="3" id="KW-0548">Nucleotidyltransferase</keyword>
<dbReference type="KEGG" id="nta:107796295"/>
<evidence type="ECO:0000256" key="1">
    <source>
        <dbReference type="ARBA" id="ARBA00022670"/>
    </source>
</evidence>
<keyword evidence="6" id="KW-0378">Hydrolase</keyword>
<dbReference type="InterPro" id="IPR001584">
    <property type="entry name" value="Integrase_cat-core"/>
</dbReference>
<feature type="non-terminal residue" evidence="11">
    <location>
        <position position="718"/>
    </location>
</feature>
<dbReference type="STRING" id="4097.A0A1S4ADC1"/>
<evidence type="ECO:0000256" key="3">
    <source>
        <dbReference type="ARBA" id="ARBA00022695"/>
    </source>
</evidence>
<feature type="domain" description="Integrase catalytic" evidence="10">
    <location>
        <begin position="417"/>
        <end position="532"/>
    </location>
</feature>
<dbReference type="Gene3D" id="2.40.50.40">
    <property type="match status" value="1"/>
</dbReference>
<dbReference type="GO" id="GO:0015074">
    <property type="term" value="P:DNA integration"/>
    <property type="evidence" value="ECO:0007669"/>
    <property type="project" value="InterPro"/>
</dbReference>
<keyword evidence="5" id="KW-0255">Endonuclease</keyword>
<organism evidence="11">
    <name type="scientific">Nicotiana tabacum</name>
    <name type="common">Common tobacco</name>
    <dbReference type="NCBI Taxonomy" id="4097"/>
    <lineage>
        <taxon>Eukaryota</taxon>
        <taxon>Viridiplantae</taxon>
        <taxon>Streptophyta</taxon>
        <taxon>Embryophyta</taxon>
        <taxon>Tracheophyta</taxon>
        <taxon>Spermatophyta</taxon>
        <taxon>Magnoliopsida</taxon>
        <taxon>eudicotyledons</taxon>
        <taxon>Gunneridae</taxon>
        <taxon>Pentapetalae</taxon>
        <taxon>asterids</taxon>
        <taxon>lamiids</taxon>
        <taxon>Solanales</taxon>
        <taxon>Solanaceae</taxon>
        <taxon>Nicotianoideae</taxon>
        <taxon>Nicotianeae</taxon>
        <taxon>Nicotiana</taxon>
    </lineage>
</organism>